<reference evidence="10 11" key="1">
    <citation type="journal article" date="2019" name="Int. J. Syst. Evol. Microbiol.">
        <title>The Global Catalogue of Microorganisms (GCM) 10K type strain sequencing project: providing services to taxonomists for standard genome sequencing and annotation.</title>
        <authorList>
            <consortium name="The Broad Institute Genomics Platform"/>
            <consortium name="The Broad Institute Genome Sequencing Center for Infectious Disease"/>
            <person name="Wu L."/>
            <person name="Ma J."/>
        </authorList>
    </citation>
    <scope>NUCLEOTIDE SEQUENCE [LARGE SCALE GENOMIC DNA]</scope>
    <source>
        <strain evidence="10 11">JCM 10425</strain>
    </source>
</reference>
<protein>
    <submittedName>
        <fullName evidence="10">Glycosyltransferase 87 family protein</fullName>
    </submittedName>
</protein>
<evidence type="ECO:0000256" key="6">
    <source>
        <dbReference type="ARBA" id="ARBA00023136"/>
    </source>
</evidence>
<keyword evidence="5 9" id="KW-1133">Transmembrane helix</keyword>
<organism evidence="10 11">
    <name type="scientific">Cryptosporangium japonicum</name>
    <dbReference type="NCBI Taxonomy" id="80872"/>
    <lineage>
        <taxon>Bacteria</taxon>
        <taxon>Bacillati</taxon>
        <taxon>Actinomycetota</taxon>
        <taxon>Actinomycetes</taxon>
        <taxon>Cryptosporangiales</taxon>
        <taxon>Cryptosporangiaceae</taxon>
        <taxon>Cryptosporangium</taxon>
    </lineage>
</organism>
<keyword evidence="11" id="KW-1185">Reference proteome</keyword>
<feature type="transmembrane region" description="Helical" evidence="9">
    <location>
        <begin position="143"/>
        <end position="165"/>
    </location>
</feature>
<dbReference type="Proteomes" id="UP001500967">
    <property type="component" value="Unassembled WGS sequence"/>
</dbReference>
<dbReference type="InterPro" id="IPR018584">
    <property type="entry name" value="GT87"/>
</dbReference>
<dbReference type="PIRSF" id="PIRSF010361">
    <property type="entry name" value="UCP010361"/>
    <property type="match status" value="1"/>
</dbReference>
<feature type="region of interest" description="Disordered" evidence="8">
    <location>
        <begin position="466"/>
        <end position="498"/>
    </location>
</feature>
<feature type="transmembrane region" description="Helical" evidence="9">
    <location>
        <begin position="109"/>
        <end position="131"/>
    </location>
</feature>
<keyword evidence="4 9" id="KW-0812">Transmembrane</keyword>
<evidence type="ECO:0000313" key="10">
    <source>
        <dbReference type="EMBL" id="GAA0272551.1"/>
    </source>
</evidence>
<dbReference type="EMBL" id="BAAAGX010000032">
    <property type="protein sequence ID" value="GAA0272551.1"/>
    <property type="molecule type" value="Genomic_DNA"/>
</dbReference>
<keyword evidence="3" id="KW-0808">Transferase</keyword>
<comment type="similarity">
    <text evidence="7">Belongs to the glycosyltransferase 87 family.</text>
</comment>
<keyword evidence="2" id="KW-1003">Cell membrane</keyword>
<feature type="transmembrane region" description="Helical" evidence="9">
    <location>
        <begin position="253"/>
        <end position="274"/>
    </location>
</feature>
<feature type="transmembrane region" description="Helical" evidence="9">
    <location>
        <begin position="357"/>
        <end position="376"/>
    </location>
</feature>
<feature type="transmembrane region" description="Helical" evidence="9">
    <location>
        <begin position="40"/>
        <end position="60"/>
    </location>
</feature>
<feature type="transmembrane region" description="Helical" evidence="9">
    <location>
        <begin position="177"/>
        <end position="207"/>
    </location>
</feature>
<evidence type="ECO:0000256" key="7">
    <source>
        <dbReference type="ARBA" id="ARBA00024033"/>
    </source>
</evidence>
<accession>A0ABN0V359</accession>
<dbReference type="Pfam" id="PF09594">
    <property type="entry name" value="GT87"/>
    <property type="match status" value="1"/>
</dbReference>
<evidence type="ECO:0000256" key="9">
    <source>
        <dbReference type="SAM" id="Phobius"/>
    </source>
</evidence>
<evidence type="ECO:0000256" key="3">
    <source>
        <dbReference type="ARBA" id="ARBA00022679"/>
    </source>
</evidence>
<evidence type="ECO:0000256" key="5">
    <source>
        <dbReference type="ARBA" id="ARBA00022989"/>
    </source>
</evidence>
<dbReference type="InterPro" id="IPR016570">
    <property type="entry name" value="UCP010361"/>
</dbReference>
<evidence type="ECO:0000313" key="11">
    <source>
        <dbReference type="Proteomes" id="UP001500967"/>
    </source>
</evidence>
<evidence type="ECO:0000256" key="2">
    <source>
        <dbReference type="ARBA" id="ARBA00022475"/>
    </source>
</evidence>
<feature type="transmembrane region" description="Helical" evidence="9">
    <location>
        <begin position="213"/>
        <end position="241"/>
    </location>
</feature>
<keyword evidence="6 9" id="KW-0472">Membrane</keyword>
<evidence type="ECO:0000256" key="8">
    <source>
        <dbReference type="SAM" id="MobiDB-lite"/>
    </source>
</evidence>
<feature type="transmembrane region" description="Helical" evidence="9">
    <location>
        <begin position="396"/>
        <end position="418"/>
    </location>
</feature>
<gene>
    <name evidence="10" type="ORF">GCM10009539_69940</name>
</gene>
<dbReference type="RefSeq" id="WP_344653230.1">
    <property type="nucleotide sequence ID" value="NZ_BAAAGX010000032.1"/>
</dbReference>
<evidence type="ECO:0000256" key="1">
    <source>
        <dbReference type="ARBA" id="ARBA00004651"/>
    </source>
</evidence>
<comment type="caution">
    <text evidence="10">The sequence shown here is derived from an EMBL/GenBank/DDBJ whole genome shotgun (WGS) entry which is preliminary data.</text>
</comment>
<comment type="subcellular location">
    <subcellularLocation>
        <location evidence="1">Cell membrane</location>
        <topology evidence="1">Multi-pass membrane protein</topology>
    </subcellularLocation>
</comment>
<feature type="transmembrane region" description="Helical" evidence="9">
    <location>
        <begin position="331"/>
        <end position="350"/>
    </location>
</feature>
<sequence>MTERTDVDIVLPSHRDPVVAGLSGAVGGPLGRHATLRRRFWTPLQVILLLTTLVFAFNWVQKSPCRDGAWENYDQYRNACYTDVLALYYAEELNKGYVPYLDHDVEYPVLTGIMMGVIGLPVHALISSGAVDALTPGNINEGTVFYDLTALALAGFGLVTAWAVVRTRERRPWDGAIVALAPAVFVTATVNWDYLAIALTALAILAWSRKRAGWAGVFFGLATAAKFYPLLILGPLVLLCFRRRTAEARLSALVTVSTGVFTWLVINVPFAIMAPDGWSRFFRLSSERPIDWGTFWYIGTHIPVGRDAEGKPELGLPPFVWLGEHIPALNTVAWLTFTLCCIGIAALVLFAKRRPRLGQVAFLVVAAFLLTNKVWSQQFVLWLIPLAVLARPKWRAILIWQAAELAYFFSFYQILIRVSGGKTTVLPEAAFTLASIGRWVSVAVLCGLVIREILRPELDVVRRDGVDDPEGGVLDETPPPRSPKVEQHPVAAVAASDV</sequence>
<name>A0ABN0V359_9ACTN</name>
<evidence type="ECO:0000256" key="4">
    <source>
        <dbReference type="ARBA" id="ARBA00022692"/>
    </source>
</evidence>
<proteinExistence type="inferred from homology"/>